<dbReference type="EMBL" id="FXAO01000001">
    <property type="protein sequence ID" value="SMG09400.1"/>
    <property type="molecule type" value="Genomic_DNA"/>
</dbReference>
<accession>A0A1X7I4P7</accession>
<dbReference type="STRING" id="188872.SAMN03080602_00428"/>
<dbReference type="AlphaFoldDB" id="A0A1X7I4P7"/>
<protein>
    <recommendedName>
        <fullName evidence="3">BNR repeat-like domain-containing protein</fullName>
    </recommendedName>
</protein>
<gene>
    <name evidence="1" type="ORF">SAMN03080602_00428</name>
</gene>
<dbReference type="SUPFAM" id="SSF50939">
    <property type="entry name" value="Sialidases"/>
    <property type="match status" value="1"/>
</dbReference>
<evidence type="ECO:0008006" key="3">
    <source>
        <dbReference type="Google" id="ProtNLM"/>
    </source>
</evidence>
<dbReference type="Proteomes" id="UP000193420">
    <property type="component" value="Unassembled WGS sequence"/>
</dbReference>
<reference evidence="2" key="1">
    <citation type="submission" date="2017-04" db="EMBL/GenBank/DDBJ databases">
        <authorList>
            <person name="Varghese N."/>
            <person name="Submissions S."/>
        </authorList>
    </citation>
    <scope>NUCLEOTIDE SEQUENCE [LARGE SCALE GENOMIC DNA]</scope>
    <source>
        <strain evidence="2">DSM 19835</strain>
    </source>
</reference>
<evidence type="ECO:0000313" key="1">
    <source>
        <dbReference type="EMBL" id="SMG09400.1"/>
    </source>
</evidence>
<sequence>MTALIKSKPIHMKKSLVATISILIFFITLNSISQTLPKGVKVSQIYSDENYNAFTSLIKFKGDFYCAFRSGENHVYGKDGIIKIITSKDGMVWKEVDQIALSGFDLRDPKLSVTPEGLIMATMGGSIYEGKTLLGGIPHVAFSNPIGTRFSTPQPIKYDAGIKSKFDWLWSLTWHEGTGYGGMYSRKENEAGDNETTIKLVKTTNGVDYEMVADLGIEGNPNESTIRFLPNGDMLMLIRREKGNKKAYLGKSSPPYTDWNFTESPYFIGGPDFVAIDEGIFIGGGRINREYTGLVSFDKNGDFKEVLKLPSNSDSSYPGFVFENDTLYMSYYSSHETEKTSIYFAEIPLVELK</sequence>
<organism evidence="1 2">
    <name type="scientific">Arenibacter troitsensis</name>
    <dbReference type="NCBI Taxonomy" id="188872"/>
    <lineage>
        <taxon>Bacteria</taxon>
        <taxon>Pseudomonadati</taxon>
        <taxon>Bacteroidota</taxon>
        <taxon>Flavobacteriia</taxon>
        <taxon>Flavobacteriales</taxon>
        <taxon>Flavobacteriaceae</taxon>
        <taxon>Arenibacter</taxon>
    </lineage>
</organism>
<name>A0A1X7I4P7_9FLAO</name>
<evidence type="ECO:0000313" key="2">
    <source>
        <dbReference type="Proteomes" id="UP000193420"/>
    </source>
</evidence>
<dbReference type="Gene3D" id="2.120.10.10">
    <property type="match status" value="1"/>
</dbReference>
<dbReference type="InterPro" id="IPR036278">
    <property type="entry name" value="Sialidase_sf"/>
</dbReference>
<keyword evidence="2" id="KW-1185">Reference proteome</keyword>
<proteinExistence type="predicted"/>